<gene>
    <name evidence="1" type="ORF">BHYOB78_12235</name>
</gene>
<protein>
    <submittedName>
        <fullName evidence="1">Uncharacterized protein</fullName>
    </submittedName>
</protein>
<evidence type="ECO:0000313" key="1">
    <source>
        <dbReference type="EMBL" id="ANN64602.1"/>
    </source>
</evidence>
<dbReference type="OrthoDB" id="308174at2"/>
<reference evidence="2" key="2">
    <citation type="journal article" date="2017" name="Genome Announc.">
        <title>Correction for Mirajkar et al., Complete Genome Sequence of Brachyspira hyodysenteriae Type Strain B78 (ATCC 27164).</title>
        <authorList>
            <person name="Mirajkar N.S."/>
            <person name="Johnson T.J."/>
            <person name="Gebhart C.J."/>
        </authorList>
    </citation>
    <scope>NUCLEOTIDE SEQUENCE [LARGE SCALE GENOMIC DNA]</scope>
    <source>
        <strain evidence="2">B78</strain>
    </source>
</reference>
<reference evidence="2" key="1">
    <citation type="journal article" date="2016" name="Genome Announc.">
        <title>Complete Genome Sequence of Brachyspira hyodysenteriae Type Strain B78 (ATCC 27164).</title>
        <authorList>
            <person name="Mirajkar N.S."/>
            <person name="Johnson T.J."/>
            <person name="Gebhart C.J."/>
        </authorList>
    </citation>
    <scope>NUCLEOTIDE SEQUENCE [LARGE SCALE GENOMIC DNA]</scope>
    <source>
        <strain evidence="2">B78</strain>
    </source>
</reference>
<evidence type="ECO:0000313" key="2">
    <source>
        <dbReference type="Proteomes" id="UP000092328"/>
    </source>
</evidence>
<sequence length="87" mass="10416">MLKILTDNSLFLIEKPIRIYKDKFENNQLLIKSYHLIIEDDKKNKMVILSSDCLDTIEGAYKELCYKIIYRDNNIKTDLFFNFTNCK</sequence>
<dbReference type="AlphaFoldDB" id="A0A3B6VXL4"/>
<dbReference type="Proteomes" id="UP000092328">
    <property type="component" value="Chromosome"/>
</dbReference>
<dbReference type="RefSeq" id="WP_020063805.1">
    <property type="nucleotide sequence ID" value="NZ_CP015910.2"/>
</dbReference>
<proteinExistence type="predicted"/>
<organism evidence="1 2">
    <name type="scientific">Brachyspira hyodysenteriae ATCC 27164</name>
    <dbReference type="NCBI Taxonomy" id="1266923"/>
    <lineage>
        <taxon>Bacteria</taxon>
        <taxon>Pseudomonadati</taxon>
        <taxon>Spirochaetota</taxon>
        <taxon>Spirochaetia</taxon>
        <taxon>Brachyspirales</taxon>
        <taxon>Brachyspiraceae</taxon>
        <taxon>Brachyspira</taxon>
    </lineage>
</organism>
<accession>A0A3B6VXL4</accession>
<dbReference type="EMBL" id="CP015910">
    <property type="protein sequence ID" value="ANN64602.1"/>
    <property type="molecule type" value="Genomic_DNA"/>
</dbReference>
<dbReference type="KEGG" id="bhd:BHYOB78_12235"/>
<name>A0A3B6VXL4_BRAHO</name>
<keyword evidence="2" id="KW-1185">Reference proteome</keyword>